<sequence>MSWSWNQHLPRFLYISEKNWTSCAIFCRKKQTGEYFAPRVDMRGSKYSGDEDNLYFPDGTWCHNDGKYQYYCVNHECTEEVRISYQYLSSVYQYYCVNNECTEEVRISYQYLPIICRAVLSC</sequence>
<evidence type="ECO:0000313" key="1">
    <source>
        <dbReference type="EMBL" id="CAG6684917.1"/>
    </source>
</evidence>
<proteinExistence type="predicted"/>
<accession>A0A8D8X5X8</accession>
<organism evidence="1">
    <name type="scientific">Cacopsylla melanoneura</name>
    <dbReference type="NCBI Taxonomy" id="428564"/>
    <lineage>
        <taxon>Eukaryota</taxon>
        <taxon>Metazoa</taxon>
        <taxon>Ecdysozoa</taxon>
        <taxon>Arthropoda</taxon>
        <taxon>Hexapoda</taxon>
        <taxon>Insecta</taxon>
        <taxon>Pterygota</taxon>
        <taxon>Neoptera</taxon>
        <taxon>Paraneoptera</taxon>
        <taxon>Hemiptera</taxon>
        <taxon>Sternorrhyncha</taxon>
        <taxon>Psylloidea</taxon>
        <taxon>Psyllidae</taxon>
        <taxon>Psyllinae</taxon>
        <taxon>Cacopsylla</taxon>
    </lineage>
</organism>
<dbReference type="EMBL" id="HBUF01269938">
    <property type="protein sequence ID" value="CAG6684917.1"/>
    <property type="molecule type" value="Transcribed_RNA"/>
</dbReference>
<name>A0A8D8X5X8_9HEMI</name>
<dbReference type="AlphaFoldDB" id="A0A8D8X5X8"/>
<protein>
    <submittedName>
        <fullName evidence="1">Uncharacterized protein</fullName>
    </submittedName>
</protein>
<reference evidence="1" key="1">
    <citation type="submission" date="2021-05" db="EMBL/GenBank/DDBJ databases">
        <authorList>
            <person name="Alioto T."/>
            <person name="Alioto T."/>
            <person name="Gomez Garrido J."/>
        </authorList>
    </citation>
    <scope>NUCLEOTIDE SEQUENCE</scope>
</reference>